<dbReference type="PANTHER" id="PTHR34153:SF2">
    <property type="entry name" value="SI:CH211-262H13.3-RELATED"/>
    <property type="match status" value="1"/>
</dbReference>
<feature type="domain" description="DUF4806" evidence="1">
    <location>
        <begin position="37"/>
        <end position="110"/>
    </location>
</feature>
<evidence type="ECO:0000313" key="3">
    <source>
        <dbReference type="Proteomes" id="UP000007819"/>
    </source>
</evidence>
<keyword evidence="3" id="KW-1185">Reference proteome</keyword>
<dbReference type="EnsemblMetazoa" id="XM_029489641.1">
    <property type="protein sequence ID" value="XP_029345501.1"/>
    <property type="gene ID" value="LOC115034082"/>
</dbReference>
<proteinExistence type="predicted"/>
<dbReference type="Proteomes" id="UP000007819">
    <property type="component" value="Chromosome A2"/>
</dbReference>
<dbReference type="KEGG" id="api:115034082"/>
<dbReference type="OrthoDB" id="6609343at2759"/>
<sequence>MELGQRMENLETQNLSNMQTAANNNENTYHSQDISGLPLNTISDLNEFNQKLSEDETFCNNLINQLTYIGGKHFKAMIKRIMAKLFTDELLKLFSYSGKKGKTKFSDQMICPIIFDAVKKQSKFKNVTQNEMEEVVKYVLAQAPFNIKRLQLK</sequence>
<dbReference type="AlphaFoldDB" id="A0A8R2NSI2"/>
<dbReference type="GeneID" id="115034082"/>
<dbReference type="Pfam" id="PF16064">
    <property type="entry name" value="DUF4806"/>
    <property type="match status" value="1"/>
</dbReference>
<name>A0A8R2NSI2_ACYPI</name>
<dbReference type="PANTHER" id="PTHR34153">
    <property type="entry name" value="SI:CH211-262H13.3-RELATED-RELATED"/>
    <property type="match status" value="1"/>
</dbReference>
<protein>
    <recommendedName>
        <fullName evidence="1">DUF4806 domain-containing protein</fullName>
    </recommendedName>
</protein>
<dbReference type="RefSeq" id="XP_029345501.1">
    <property type="nucleotide sequence ID" value="XM_029489641.1"/>
</dbReference>
<dbReference type="InterPro" id="IPR032071">
    <property type="entry name" value="DUF4806"/>
</dbReference>
<reference evidence="3" key="1">
    <citation type="submission" date="2010-06" db="EMBL/GenBank/DDBJ databases">
        <authorList>
            <person name="Jiang H."/>
            <person name="Abraham K."/>
            <person name="Ali S."/>
            <person name="Alsbrooks S.L."/>
            <person name="Anim B.N."/>
            <person name="Anosike U.S."/>
            <person name="Attaway T."/>
            <person name="Bandaranaike D.P."/>
            <person name="Battles P.K."/>
            <person name="Bell S.N."/>
            <person name="Bell A.V."/>
            <person name="Beltran B."/>
            <person name="Bickham C."/>
            <person name="Bustamante Y."/>
            <person name="Caleb T."/>
            <person name="Canada A."/>
            <person name="Cardenas V."/>
            <person name="Carter K."/>
            <person name="Chacko J."/>
            <person name="Chandrabose M.N."/>
            <person name="Chavez D."/>
            <person name="Chavez A."/>
            <person name="Chen L."/>
            <person name="Chu H.-S."/>
            <person name="Claassen K.J."/>
            <person name="Cockrell R."/>
            <person name="Collins M."/>
            <person name="Cooper J.A."/>
            <person name="Cree A."/>
            <person name="Curry S.M."/>
            <person name="Da Y."/>
            <person name="Dao M.D."/>
            <person name="Das B."/>
            <person name="Davila M.-L."/>
            <person name="Davy-Carroll L."/>
            <person name="Denson S."/>
            <person name="Dinh H."/>
            <person name="Ebong V.E."/>
            <person name="Edwards J.R."/>
            <person name="Egan A."/>
            <person name="El-Daye J."/>
            <person name="Escobedo L."/>
            <person name="Fernandez S."/>
            <person name="Fernando P.R."/>
            <person name="Flagg N."/>
            <person name="Forbes L.D."/>
            <person name="Fowler R.G."/>
            <person name="Fu Q."/>
            <person name="Gabisi R.A."/>
            <person name="Ganer J."/>
            <person name="Garbino Pronczuk A."/>
            <person name="Garcia R.M."/>
            <person name="Garner T."/>
            <person name="Garrett T.E."/>
            <person name="Gonzalez D.A."/>
            <person name="Hamid H."/>
            <person name="Hawkins E.S."/>
            <person name="Hirani K."/>
            <person name="Hogues M.E."/>
            <person name="Hollins B."/>
            <person name="Hsiao C.-H."/>
            <person name="Jabil R."/>
            <person name="James M.L."/>
            <person name="Jhangiani S.N."/>
            <person name="Johnson B."/>
            <person name="Johnson Q."/>
            <person name="Joshi V."/>
            <person name="Kalu J.B."/>
            <person name="Kam C."/>
            <person name="Kashfia A."/>
            <person name="Keebler J."/>
            <person name="Kisamo H."/>
            <person name="Kovar C.L."/>
            <person name="Lago L.A."/>
            <person name="Lai C.-Y."/>
            <person name="Laidlaw J."/>
            <person name="Lara F."/>
            <person name="Le T.-K."/>
            <person name="Lee S.L."/>
            <person name="Legall F.H."/>
            <person name="Lemon S.J."/>
            <person name="Lewis L.R."/>
            <person name="Li B."/>
            <person name="Liu Y."/>
            <person name="Liu Y.-S."/>
            <person name="Lopez J."/>
            <person name="Lozado R.J."/>
            <person name="Lu J."/>
            <person name="Madu R.C."/>
            <person name="Maheshwari M."/>
            <person name="Maheshwari R."/>
            <person name="Malloy K."/>
            <person name="Martinez E."/>
            <person name="Mathew T."/>
            <person name="Mercado I.C."/>
            <person name="Mercado C."/>
            <person name="Meyer B."/>
            <person name="Montgomery K."/>
            <person name="Morgan M.B."/>
            <person name="Munidasa M."/>
            <person name="Nazareth L.V."/>
            <person name="Nelson J."/>
            <person name="Ng B.M."/>
            <person name="Nguyen N.B."/>
            <person name="Nguyen P.Q."/>
            <person name="Nguyen T."/>
            <person name="Obregon M."/>
            <person name="Okwuonu G.O."/>
            <person name="Onwere C.G."/>
            <person name="Orozco G."/>
            <person name="Parra A."/>
            <person name="Patel S."/>
            <person name="Patil S."/>
            <person name="Perez A."/>
            <person name="Perez Y."/>
            <person name="Pham C."/>
            <person name="Primus E.L."/>
            <person name="Pu L.-L."/>
            <person name="Puazo M."/>
            <person name="Qin X."/>
            <person name="Quiroz J.B."/>
            <person name="Reese J."/>
            <person name="Richards S."/>
            <person name="Rives C.M."/>
            <person name="Robberts R."/>
            <person name="Ruiz S.J."/>
            <person name="Ruiz M.J."/>
            <person name="Santibanez J."/>
            <person name="Schneider B.W."/>
            <person name="Sisson I."/>
            <person name="Smith M."/>
            <person name="Sodergren E."/>
            <person name="Song X.-Z."/>
            <person name="Song B.B."/>
            <person name="Summersgill H."/>
            <person name="Thelus R."/>
            <person name="Thornton R.D."/>
            <person name="Trejos Z.Y."/>
            <person name="Usmani K."/>
            <person name="Vattathil S."/>
            <person name="Villasana D."/>
            <person name="Walker D.L."/>
            <person name="Wang S."/>
            <person name="Wang K."/>
            <person name="White C.S."/>
            <person name="Williams A.C."/>
            <person name="Williamson J."/>
            <person name="Wilson K."/>
            <person name="Woghiren I.O."/>
            <person name="Woodworth J.R."/>
            <person name="Worley K.C."/>
            <person name="Wright R.A."/>
            <person name="Wu W."/>
            <person name="Young L."/>
            <person name="Zhang L."/>
            <person name="Zhang J."/>
            <person name="Zhu Y."/>
            <person name="Muzny D.M."/>
            <person name="Weinstock G."/>
            <person name="Gibbs R.A."/>
        </authorList>
    </citation>
    <scope>NUCLEOTIDE SEQUENCE [LARGE SCALE GENOMIC DNA]</scope>
    <source>
        <strain evidence="3">LSR1</strain>
    </source>
</reference>
<accession>A0A8R2NSI2</accession>
<evidence type="ECO:0000313" key="2">
    <source>
        <dbReference type="EnsemblMetazoa" id="XP_029345501.1"/>
    </source>
</evidence>
<evidence type="ECO:0000259" key="1">
    <source>
        <dbReference type="Pfam" id="PF16064"/>
    </source>
</evidence>
<reference evidence="2" key="2">
    <citation type="submission" date="2022-06" db="UniProtKB">
        <authorList>
            <consortium name="EnsemblMetazoa"/>
        </authorList>
    </citation>
    <scope>IDENTIFICATION</scope>
</reference>
<organism evidence="2 3">
    <name type="scientific">Acyrthosiphon pisum</name>
    <name type="common">Pea aphid</name>
    <dbReference type="NCBI Taxonomy" id="7029"/>
    <lineage>
        <taxon>Eukaryota</taxon>
        <taxon>Metazoa</taxon>
        <taxon>Ecdysozoa</taxon>
        <taxon>Arthropoda</taxon>
        <taxon>Hexapoda</taxon>
        <taxon>Insecta</taxon>
        <taxon>Pterygota</taxon>
        <taxon>Neoptera</taxon>
        <taxon>Paraneoptera</taxon>
        <taxon>Hemiptera</taxon>
        <taxon>Sternorrhyncha</taxon>
        <taxon>Aphidomorpha</taxon>
        <taxon>Aphidoidea</taxon>
        <taxon>Aphididae</taxon>
        <taxon>Macrosiphini</taxon>
        <taxon>Acyrthosiphon</taxon>
    </lineage>
</organism>